<comment type="catalytic activity">
    <reaction evidence="12">
        <text>D-ribose + ATP = D-ribose 5-phosphate + ADP + H(+)</text>
        <dbReference type="Rhea" id="RHEA:13697"/>
        <dbReference type="ChEBI" id="CHEBI:15378"/>
        <dbReference type="ChEBI" id="CHEBI:30616"/>
        <dbReference type="ChEBI" id="CHEBI:47013"/>
        <dbReference type="ChEBI" id="CHEBI:78346"/>
        <dbReference type="ChEBI" id="CHEBI:456216"/>
        <dbReference type="EC" id="2.7.1.15"/>
    </reaction>
</comment>
<evidence type="ECO:0000256" key="11">
    <source>
        <dbReference type="ARBA" id="ARBA00023277"/>
    </source>
</evidence>
<comment type="subunit">
    <text evidence="12">Homodimer.</text>
</comment>
<feature type="binding site" evidence="12">
    <location>
        <position position="233"/>
    </location>
    <ligand>
        <name>ATP</name>
        <dbReference type="ChEBI" id="CHEBI:30616"/>
    </ligand>
</feature>
<comment type="function">
    <text evidence="12">Catalyzes the phosphorylation of ribose at O-5 in a reaction requiring ATP and magnesium. The resulting D-ribose-5-phosphate can then be used either for sythesis of nucleotides, histidine, and tryptophan, or as a component of the pentose phosphate pathway.</text>
</comment>
<evidence type="ECO:0000256" key="1">
    <source>
        <dbReference type="ARBA" id="ARBA00005380"/>
    </source>
</evidence>
<dbReference type="GO" id="GO:0019303">
    <property type="term" value="P:D-ribose catabolic process"/>
    <property type="evidence" value="ECO:0007669"/>
    <property type="project" value="UniProtKB-UniRule"/>
</dbReference>
<evidence type="ECO:0000256" key="4">
    <source>
        <dbReference type="ARBA" id="ARBA00022679"/>
    </source>
</evidence>
<dbReference type="AlphaFoldDB" id="F8E3I1"/>
<dbReference type="SUPFAM" id="SSF53613">
    <property type="entry name" value="Ribokinase-like"/>
    <property type="match status" value="1"/>
</dbReference>
<dbReference type="Proteomes" id="UP000000492">
    <property type="component" value="Chromosome"/>
</dbReference>
<evidence type="ECO:0000256" key="8">
    <source>
        <dbReference type="ARBA" id="ARBA00022840"/>
    </source>
</evidence>
<dbReference type="KEGG" id="crd:CRES_2154"/>
<proteinExistence type="inferred from homology"/>
<feature type="binding site" evidence="12">
    <location>
        <begin position="266"/>
        <end position="271"/>
    </location>
    <ligand>
        <name>ATP</name>
        <dbReference type="ChEBI" id="CHEBI:30616"/>
    </ligand>
</feature>
<dbReference type="Gene3D" id="3.40.1190.20">
    <property type="match status" value="1"/>
</dbReference>
<evidence type="ECO:0000256" key="6">
    <source>
        <dbReference type="ARBA" id="ARBA00022741"/>
    </source>
</evidence>
<evidence type="ECO:0000256" key="9">
    <source>
        <dbReference type="ARBA" id="ARBA00022842"/>
    </source>
</evidence>
<feature type="binding site" evidence="12">
    <location>
        <position position="299"/>
    </location>
    <ligand>
        <name>substrate</name>
    </ligand>
</feature>
<evidence type="ECO:0000313" key="14">
    <source>
        <dbReference type="EMBL" id="AEI10507.1"/>
    </source>
</evidence>
<evidence type="ECO:0000256" key="10">
    <source>
        <dbReference type="ARBA" id="ARBA00022958"/>
    </source>
</evidence>
<comment type="subcellular location">
    <subcellularLocation>
        <location evidence="12">Cytoplasm</location>
    </subcellularLocation>
</comment>
<keyword evidence="4 12" id="KW-0808">Transferase</keyword>
<keyword evidence="7 12" id="KW-0418">Kinase</keyword>
<dbReference type="Pfam" id="PF00294">
    <property type="entry name" value="PfkB"/>
    <property type="match status" value="1"/>
</dbReference>
<evidence type="ECO:0000256" key="12">
    <source>
        <dbReference type="HAMAP-Rule" id="MF_01987"/>
    </source>
</evidence>
<accession>F8E3I1</accession>
<evidence type="ECO:0000313" key="15">
    <source>
        <dbReference type="Proteomes" id="UP000000492"/>
    </source>
</evidence>
<reference evidence="14 15" key="1">
    <citation type="journal article" date="2012" name="BMC Genomics">
        <title>Complete genome sequence, lifestyle, and multi-drug resistance of the human pathogen Corynebacterium resistens DSM 45100 isolated from blood samples of a leukemia patient.</title>
        <authorList>
            <person name="Schroder J."/>
            <person name="Maus I."/>
            <person name="Meyer K."/>
            <person name="Wordemann S."/>
            <person name="Blom J."/>
            <person name="Jaenicke S."/>
            <person name="Schneider J."/>
            <person name="Trost E."/>
            <person name="Tauch A."/>
        </authorList>
    </citation>
    <scope>NUCLEOTIDE SEQUENCE [LARGE SCALE GENOMIC DNA]</scope>
    <source>
        <strain evidence="15">DSM 45100 / JCM 12819 / CCUG 50093 / GTC 2026 / SICGH 158</strain>
    </source>
</reference>
<dbReference type="eggNOG" id="COG0524">
    <property type="taxonomic scope" value="Bacteria"/>
</dbReference>
<dbReference type="GO" id="GO:0004747">
    <property type="term" value="F:ribokinase activity"/>
    <property type="evidence" value="ECO:0007669"/>
    <property type="project" value="UniProtKB-UniRule"/>
</dbReference>
<comment type="pathway">
    <text evidence="12">Carbohydrate metabolism; D-ribose degradation; D-ribose 5-phosphate from beta-D-ribopyranose: step 2/2.</text>
</comment>
<feature type="binding site" evidence="12">
    <location>
        <begin position="72"/>
        <end position="76"/>
    </location>
    <ligand>
        <name>substrate</name>
    </ligand>
</feature>
<feature type="active site" description="Proton acceptor" evidence="12">
    <location>
        <position position="299"/>
    </location>
</feature>
<keyword evidence="8 12" id="KW-0067">ATP-binding</keyword>
<dbReference type="InterPro" id="IPR002173">
    <property type="entry name" value="Carboh/pur_kinase_PfkB_CS"/>
</dbReference>
<keyword evidence="6 12" id="KW-0547">Nucleotide-binding</keyword>
<feature type="binding site" evidence="12">
    <location>
        <begin position="298"/>
        <end position="299"/>
    </location>
    <ligand>
        <name>ATP</name>
        <dbReference type="ChEBI" id="CHEBI:30616"/>
    </ligand>
</feature>
<feature type="binding site" evidence="12">
    <location>
        <position position="329"/>
    </location>
    <ligand>
        <name>K(+)</name>
        <dbReference type="ChEBI" id="CHEBI:29103"/>
    </ligand>
</feature>
<dbReference type="GO" id="GO:0005829">
    <property type="term" value="C:cytosol"/>
    <property type="evidence" value="ECO:0007669"/>
    <property type="project" value="TreeGrafter"/>
</dbReference>
<evidence type="ECO:0000256" key="7">
    <source>
        <dbReference type="ARBA" id="ARBA00022777"/>
    </source>
</evidence>
<dbReference type="HOGENOM" id="CLU_027634_2_1_11"/>
<keyword evidence="12" id="KW-0963">Cytoplasm</keyword>
<dbReference type="InterPro" id="IPR011611">
    <property type="entry name" value="PfkB_dom"/>
</dbReference>
<feature type="binding site" evidence="12">
    <location>
        <position position="332"/>
    </location>
    <ligand>
        <name>K(+)</name>
        <dbReference type="ChEBI" id="CHEBI:29103"/>
    </ligand>
</feature>
<dbReference type="GO" id="GO:0005524">
    <property type="term" value="F:ATP binding"/>
    <property type="evidence" value="ECO:0007669"/>
    <property type="project" value="UniProtKB-UniRule"/>
</dbReference>
<comment type="activity regulation">
    <text evidence="12">Activated by a monovalent cation that binds near, but not in, the active site. The most likely occupant of the site in vivo is potassium. Ion binding induces a conformational change that may alter substrate affinity.</text>
</comment>
<dbReference type="InterPro" id="IPR011877">
    <property type="entry name" value="Ribokinase"/>
</dbReference>
<evidence type="ECO:0000256" key="3">
    <source>
        <dbReference type="ARBA" id="ARBA00016943"/>
    </source>
</evidence>
<organism evidence="14 15">
    <name type="scientific">Corynebacterium resistens (strain DSM 45100 / JCM 12819 / GTC 2026 / SICGH 158)</name>
    <dbReference type="NCBI Taxonomy" id="662755"/>
    <lineage>
        <taxon>Bacteria</taxon>
        <taxon>Bacillati</taxon>
        <taxon>Actinomycetota</taxon>
        <taxon>Actinomycetes</taxon>
        <taxon>Mycobacteriales</taxon>
        <taxon>Corynebacteriaceae</taxon>
        <taxon>Corynebacterium</taxon>
    </lineage>
</organism>
<evidence type="ECO:0000259" key="13">
    <source>
        <dbReference type="Pfam" id="PF00294"/>
    </source>
</evidence>
<keyword evidence="9 12" id="KW-0460">Magnesium</keyword>
<comment type="caution">
    <text evidence="12">Lacks conserved residue(s) required for the propagation of feature annotation.</text>
</comment>
<feature type="domain" description="Carbohydrate kinase PfkB" evidence="13">
    <location>
        <begin position="37"/>
        <end position="338"/>
    </location>
</feature>
<dbReference type="PRINTS" id="PR00990">
    <property type="entry name" value="RIBOKINASE"/>
</dbReference>
<dbReference type="GO" id="GO:0046872">
    <property type="term" value="F:metal ion binding"/>
    <property type="evidence" value="ECO:0007669"/>
    <property type="project" value="UniProtKB-KW"/>
</dbReference>
<feature type="binding site" evidence="12">
    <location>
        <position position="189"/>
    </location>
    <ligand>
        <name>substrate</name>
    </ligand>
</feature>
<feature type="binding site" evidence="12">
    <location>
        <position position="334"/>
    </location>
    <ligand>
        <name>K(+)</name>
        <dbReference type="ChEBI" id="CHEBI:29103"/>
    </ligand>
</feature>
<sequence length="355" mass="35640">MFTTIGHMENGNSNHVHSAGASNGAILNGTGAPSPAVVVCGSINIDTFVGLDVFPSPGETIIGRRGIQGLGGKGANQAVASAHMGVETILLASVGQTSADDPAGKATGPLDPLALLAVKELQQHGVNTDFIAQSNEPTGQAFIMNDASGENIIIVTSGANELTSPAAHVDLVKELSADRPIPVVLAQGELTPEHSAELPELAEAAGARLFLNLAPVTTKDPQLVAAADPLILNELEATDITGLPRDTPMDEVFATLTKVARSAVVTLGAEGAAVVTADGVTKIPTPKVDTIVDTTGAGDAFCGTLAAAVATGSSLQNAARLAVAAGSLATQKPGAAGSYASEQEIRALAETVGKD</sequence>
<keyword evidence="11 12" id="KW-0119">Carbohydrate metabolism</keyword>
<evidence type="ECO:0000256" key="2">
    <source>
        <dbReference type="ARBA" id="ARBA00012035"/>
    </source>
</evidence>
<dbReference type="CDD" id="cd01174">
    <property type="entry name" value="ribokinase"/>
    <property type="match status" value="1"/>
</dbReference>
<dbReference type="InterPro" id="IPR002139">
    <property type="entry name" value="Ribo/fructo_kinase"/>
</dbReference>
<gene>
    <name evidence="12 14" type="primary">rbsK</name>
    <name evidence="14" type="ordered locus">CRES_2154</name>
</gene>
<feature type="binding site" evidence="12">
    <location>
        <position position="293"/>
    </location>
    <ligand>
        <name>K(+)</name>
        <dbReference type="ChEBI" id="CHEBI:29103"/>
    </ligand>
</feature>
<comment type="similarity">
    <text evidence="1">Belongs to the carbohydrate kinase pfkB family.</text>
</comment>
<dbReference type="PANTHER" id="PTHR10584">
    <property type="entry name" value="SUGAR KINASE"/>
    <property type="match status" value="1"/>
</dbReference>
<protein>
    <recommendedName>
        <fullName evidence="3 12">Ribokinase</fullName>
        <shortName evidence="12">RK</shortName>
        <ecNumber evidence="2 12">2.7.1.15</ecNumber>
    </recommendedName>
</protein>
<keyword evidence="10 12" id="KW-0630">Potassium</keyword>
<dbReference type="PROSITE" id="PS00583">
    <property type="entry name" value="PFKB_KINASES_1"/>
    <property type="match status" value="1"/>
</dbReference>
<feature type="binding site" evidence="12">
    <location>
        <begin position="44"/>
        <end position="46"/>
    </location>
    <ligand>
        <name>substrate</name>
    </ligand>
</feature>
<name>F8E3I1_CORRG</name>
<comment type="cofactor">
    <cofactor evidence="12">
        <name>Mg(2+)</name>
        <dbReference type="ChEBI" id="CHEBI:18420"/>
    </cofactor>
    <text evidence="12">Requires a divalent cation, most likely magnesium in vivo, as an electrophilic catalyst to aid phosphoryl group transfer. It is the chelate of the metal and the nucleotide that is the actual substrate.</text>
</comment>
<dbReference type="HAMAP" id="MF_01987">
    <property type="entry name" value="Ribokinase"/>
    <property type="match status" value="1"/>
</dbReference>
<keyword evidence="5 12" id="KW-0479">Metal-binding</keyword>
<dbReference type="UniPathway" id="UPA00916">
    <property type="reaction ID" value="UER00889"/>
</dbReference>
<feature type="binding site" evidence="12">
    <location>
        <position position="338"/>
    </location>
    <ligand>
        <name>K(+)</name>
        <dbReference type="ChEBI" id="CHEBI:29103"/>
    </ligand>
</feature>
<feature type="binding site" evidence="12">
    <location>
        <position position="295"/>
    </location>
    <ligand>
        <name>K(+)</name>
        <dbReference type="ChEBI" id="CHEBI:29103"/>
    </ligand>
</feature>
<dbReference type="EMBL" id="CP002857">
    <property type="protein sequence ID" value="AEI10507.1"/>
    <property type="molecule type" value="Genomic_DNA"/>
</dbReference>
<comment type="similarity">
    <text evidence="12">Belongs to the carbohydrate kinase PfkB family. Ribokinase subfamily.</text>
</comment>
<dbReference type="EC" id="2.7.1.15" evidence="2 12"/>
<dbReference type="InterPro" id="IPR029056">
    <property type="entry name" value="Ribokinase-like"/>
</dbReference>
<evidence type="ECO:0000256" key="5">
    <source>
        <dbReference type="ARBA" id="ARBA00022723"/>
    </source>
</evidence>
<dbReference type="STRING" id="662755.CRES_2154"/>
<keyword evidence="15" id="KW-1185">Reference proteome</keyword>
<dbReference type="PANTHER" id="PTHR10584:SF166">
    <property type="entry name" value="RIBOKINASE"/>
    <property type="match status" value="1"/>
</dbReference>